<evidence type="ECO:0000313" key="1">
    <source>
        <dbReference type="EMBL" id="EKR65702.1"/>
    </source>
</evidence>
<evidence type="ECO:0000313" key="2">
    <source>
        <dbReference type="Proteomes" id="UP000001338"/>
    </source>
</evidence>
<dbReference type="Proteomes" id="UP000001338">
    <property type="component" value="Unassembled WGS sequence"/>
</dbReference>
<name>A0A828Z7N4_9LEPT</name>
<comment type="caution">
    <text evidence="1">The sequence shown here is derived from an EMBL/GenBank/DDBJ whole genome shotgun (WGS) entry which is preliminary data.</text>
</comment>
<accession>A0A828Z7N4</accession>
<gene>
    <name evidence="1" type="ORF">LEP1GSC036_4704</name>
</gene>
<protein>
    <submittedName>
        <fullName evidence="1">Uncharacterized protein</fullName>
    </submittedName>
</protein>
<dbReference type="AlphaFoldDB" id="A0A828Z7N4"/>
<sequence length="42" mass="5068">MKSEKGFSYSNQKESKPFLFSSEYEDKLKSSRLFKEFSEFVF</sequence>
<organism evidence="1 2">
    <name type="scientific">Leptospira weilii str. 2006001853</name>
    <dbReference type="NCBI Taxonomy" id="1001589"/>
    <lineage>
        <taxon>Bacteria</taxon>
        <taxon>Pseudomonadati</taxon>
        <taxon>Spirochaetota</taxon>
        <taxon>Spirochaetia</taxon>
        <taxon>Leptospirales</taxon>
        <taxon>Leptospiraceae</taxon>
        <taxon>Leptospira</taxon>
    </lineage>
</organism>
<dbReference type="EMBL" id="AFLV02000014">
    <property type="protein sequence ID" value="EKR65702.1"/>
    <property type="molecule type" value="Genomic_DNA"/>
</dbReference>
<proteinExistence type="predicted"/>
<reference evidence="1 2" key="1">
    <citation type="submission" date="2012-10" db="EMBL/GenBank/DDBJ databases">
        <authorList>
            <person name="Harkins D.M."/>
            <person name="Durkin A.S."/>
            <person name="Brinkac L.M."/>
            <person name="Haft D.H."/>
            <person name="Selengut J.D."/>
            <person name="Sanka R."/>
            <person name="DePew J."/>
            <person name="Purushe J."/>
            <person name="Whelen A.C."/>
            <person name="Vinetz J.M."/>
            <person name="Sutton G.G."/>
            <person name="Nierman W.C."/>
            <person name="Fouts D.E."/>
        </authorList>
    </citation>
    <scope>NUCLEOTIDE SEQUENCE [LARGE SCALE GENOMIC DNA]</scope>
    <source>
        <strain evidence="1 2">2006001853</strain>
    </source>
</reference>